<dbReference type="InterPro" id="IPR001091">
    <property type="entry name" value="RM_Methyltransferase"/>
</dbReference>
<evidence type="ECO:0000256" key="2">
    <source>
        <dbReference type="ARBA" id="ARBA00022679"/>
    </source>
</evidence>
<reference evidence="4" key="1">
    <citation type="journal article" date="2014" name="Front. Microbiol.">
        <title>High frequency of phylogenetically diverse reductive dehalogenase-homologous genes in deep subseafloor sedimentary metagenomes.</title>
        <authorList>
            <person name="Kawai M."/>
            <person name="Futagami T."/>
            <person name="Toyoda A."/>
            <person name="Takaki Y."/>
            <person name="Nishi S."/>
            <person name="Hori S."/>
            <person name="Arai W."/>
            <person name="Tsubouchi T."/>
            <person name="Morono Y."/>
            <person name="Uchiyama I."/>
            <person name="Ito T."/>
            <person name="Fujiyama A."/>
            <person name="Inagaki F."/>
            <person name="Takami H."/>
        </authorList>
    </citation>
    <scope>NUCLEOTIDE SEQUENCE</scope>
    <source>
        <strain evidence="4">Expedition CK06-06</strain>
    </source>
</reference>
<dbReference type="GO" id="GO:0008170">
    <property type="term" value="F:N-methyltransferase activity"/>
    <property type="evidence" value="ECO:0007669"/>
    <property type="project" value="InterPro"/>
</dbReference>
<protein>
    <recommendedName>
        <fullName evidence="3">DNA methylase N-4/N-6 domain-containing protein</fullName>
    </recommendedName>
</protein>
<dbReference type="SUPFAM" id="SSF53335">
    <property type="entry name" value="S-adenosyl-L-methionine-dependent methyltransferases"/>
    <property type="match status" value="1"/>
</dbReference>
<keyword evidence="2" id="KW-0808">Transferase</keyword>
<dbReference type="GO" id="GO:0003677">
    <property type="term" value="F:DNA binding"/>
    <property type="evidence" value="ECO:0007669"/>
    <property type="project" value="InterPro"/>
</dbReference>
<dbReference type="Gene3D" id="3.40.50.150">
    <property type="entry name" value="Vaccinia Virus protein VP39"/>
    <property type="match status" value="1"/>
</dbReference>
<evidence type="ECO:0000259" key="3">
    <source>
        <dbReference type="Pfam" id="PF01555"/>
    </source>
</evidence>
<evidence type="ECO:0000313" key="4">
    <source>
        <dbReference type="EMBL" id="GAF99969.1"/>
    </source>
</evidence>
<dbReference type="InterPro" id="IPR029063">
    <property type="entry name" value="SAM-dependent_MTases_sf"/>
</dbReference>
<comment type="caution">
    <text evidence="4">The sequence shown here is derived from an EMBL/GenBank/DDBJ whole genome shotgun (WGS) entry which is preliminary data.</text>
</comment>
<sequence>EIISVFANNRHNYYPIKTPREKILDSSNWKFKNIHSENGNFDSKGKPGRIYKDKFPTSILKYHKDKAECNGTKRVHPTQKPVALIEYLIKTYTNENEMVLDFTMGSGTTGVACINLNRNFIGIELDEVYFTVAEKRIKEGQRQILFS</sequence>
<gene>
    <name evidence="4" type="ORF">S01H1_43341</name>
</gene>
<accession>X0U377</accession>
<dbReference type="PRINTS" id="PR00508">
    <property type="entry name" value="S21N4MTFRASE"/>
</dbReference>
<keyword evidence="1" id="KW-0489">Methyltransferase</keyword>
<dbReference type="InterPro" id="IPR002941">
    <property type="entry name" value="DNA_methylase_N4/N6"/>
</dbReference>
<organism evidence="4">
    <name type="scientific">marine sediment metagenome</name>
    <dbReference type="NCBI Taxonomy" id="412755"/>
    <lineage>
        <taxon>unclassified sequences</taxon>
        <taxon>metagenomes</taxon>
        <taxon>ecological metagenomes</taxon>
    </lineage>
</organism>
<feature type="non-terminal residue" evidence="4">
    <location>
        <position position="1"/>
    </location>
</feature>
<feature type="domain" description="DNA methylase N-4/N-6" evidence="3">
    <location>
        <begin position="1"/>
        <end position="135"/>
    </location>
</feature>
<dbReference type="AlphaFoldDB" id="X0U377"/>
<name>X0U377_9ZZZZ</name>
<dbReference type="Pfam" id="PF01555">
    <property type="entry name" value="N6_N4_Mtase"/>
    <property type="match status" value="1"/>
</dbReference>
<proteinExistence type="predicted"/>
<dbReference type="GO" id="GO:0032259">
    <property type="term" value="P:methylation"/>
    <property type="evidence" value="ECO:0007669"/>
    <property type="project" value="UniProtKB-KW"/>
</dbReference>
<dbReference type="EMBL" id="BARS01027608">
    <property type="protein sequence ID" value="GAF99969.1"/>
    <property type="molecule type" value="Genomic_DNA"/>
</dbReference>
<evidence type="ECO:0000256" key="1">
    <source>
        <dbReference type="ARBA" id="ARBA00022603"/>
    </source>
</evidence>